<evidence type="ECO:0000313" key="1">
    <source>
        <dbReference type="EMBL" id="KAJ9645301.1"/>
    </source>
</evidence>
<accession>A0ACC2ZC62</accession>
<organism evidence="1 2">
    <name type="scientific">Coniosporium tulheliwenetii</name>
    <dbReference type="NCBI Taxonomy" id="3383036"/>
    <lineage>
        <taxon>Eukaryota</taxon>
        <taxon>Fungi</taxon>
        <taxon>Dikarya</taxon>
        <taxon>Ascomycota</taxon>
        <taxon>Pezizomycotina</taxon>
        <taxon>Dothideomycetes</taxon>
        <taxon>Dothideomycetes incertae sedis</taxon>
        <taxon>Coniosporium</taxon>
    </lineage>
</organism>
<name>A0ACC2ZC62_9PEZI</name>
<comment type="caution">
    <text evidence="1">The sequence shown here is derived from an EMBL/GenBank/DDBJ whole genome shotgun (WGS) entry which is preliminary data.</text>
</comment>
<reference evidence="1" key="1">
    <citation type="submission" date="2022-10" db="EMBL/GenBank/DDBJ databases">
        <title>Culturing micro-colonial fungi from biological soil crusts in the Mojave desert and describing Neophaeococcomyces mojavensis, and introducing the new genera and species Taxawa tesnikishii.</title>
        <authorList>
            <person name="Kurbessoian T."/>
            <person name="Stajich J.E."/>
        </authorList>
    </citation>
    <scope>NUCLEOTIDE SEQUENCE</scope>
    <source>
        <strain evidence="1">JES_115</strain>
    </source>
</reference>
<dbReference type="Proteomes" id="UP001172680">
    <property type="component" value="Unassembled WGS sequence"/>
</dbReference>
<proteinExistence type="predicted"/>
<sequence length="119" mass="13259">MDHCHTLMTRERRQTMDDELHSVVGGTAYIAYPEGSYPGKIPSDAEYFQDIEWDVSSDEVSVTEPPVGGQDRRGSPVAQDEHGGQVPAGPYTWSPYNPYDGTTAYQVCDRQYCADPEQP</sequence>
<evidence type="ECO:0000313" key="2">
    <source>
        <dbReference type="Proteomes" id="UP001172680"/>
    </source>
</evidence>
<keyword evidence="2" id="KW-1185">Reference proteome</keyword>
<dbReference type="EMBL" id="JAPDRP010000008">
    <property type="protein sequence ID" value="KAJ9645301.1"/>
    <property type="molecule type" value="Genomic_DNA"/>
</dbReference>
<protein>
    <submittedName>
        <fullName evidence="1">Uncharacterized protein</fullName>
    </submittedName>
</protein>
<gene>
    <name evidence="1" type="ORF">H2199_003307</name>
</gene>